<evidence type="ECO:0000313" key="2">
    <source>
        <dbReference type="EMBL" id="GGB81893.1"/>
    </source>
</evidence>
<reference evidence="2" key="2">
    <citation type="submission" date="2020-09" db="EMBL/GenBank/DDBJ databases">
        <authorList>
            <person name="Sun Q."/>
            <person name="Zhou Y."/>
        </authorList>
    </citation>
    <scope>NUCLEOTIDE SEQUENCE</scope>
    <source>
        <strain evidence="2">CGMCC 1.10749</strain>
    </source>
</reference>
<organism evidence="2 3">
    <name type="scientific">Knoellia flava</name>
    <dbReference type="NCBI Taxonomy" id="913969"/>
    <lineage>
        <taxon>Bacteria</taxon>
        <taxon>Bacillati</taxon>
        <taxon>Actinomycetota</taxon>
        <taxon>Actinomycetes</taxon>
        <taxon>Micrococcales</taxon>
        <taxon>Intrasporangiaceae</taxon>
        <taxon>Knoellia</taxon>
    </lineage>
</organism>
<dbReference type="PANTHER" id="PTHR13887">
    <property type="entry name" value="GLUTATHIONE S-TRANSFERASE KAPPA"/>
    <property type="match status" value="1"/>
</dbReference>
<dbReference type="Pfam" id="PF01323">
    <property type="entry name" value="DSBA"/>
    <property type="match status" value="1"/>
</dbReference>
<protein>
    <recommendedName>
        <fullName evidence="1">DSBA-like thioredoxin domain-containing protein</fullName>
    </recommendedName>
</protein>
<dbReference type="EMBL" id="BMEA01000002">
    <property type="protein sequence ID" value="GGB81893.1"/>
    <property type="molecule type" value="Genomic_DNA"/>
</dbReference>
<comment type="caution">
    <text evidence="2">The sequence shown here is derived from an EMBL/GenBank/DDBJ whole genome shotgun (WGS) entry which is preliminary data.</text>
</comment>
<gene>
    <name evidence="2" type="ORF">GCM10011314_21910</name>
</gene>
<dbReference type="PANTHER" id="PTHR13887:SF41">
    <property type="entry name" value="THIOREDOXIN SUPERFAMILY PROTEIN"/>
    <property type="match status" value="1"/>
</dbReference>
<proteinExistence type="predicted"/>
<dbReference type="Proteomes" id="UP000628079">
    <property type="component" value="Unassembled WGS sequence"/>
</dbReference>
<reference evidence="2" key="1">
    <citation type="journal article" date="2014" name="Int. J. Syst. Evol. Microbiol.">
        <title>Complete genome sequence of Corynebacterium casei LMG S-19264T (=DSM 44701T), isolated from a smear-ripened cheese.</title>
        <authorList>
            <consortium name="US DOE Joint Genome Institute (JGI-PGF)"/>
            <person name="Walter F."/>
            <person name="Albersmeier A."/>
            <person name="Kalinowski J."/>
            <person name="Ruckert C."/>
        </authorList>
    </citation>
    <scope>NUCLEOTIDE SEQUENCE</scope>
    <source>
        <strain evidence="2">CGMCC 1.10749</strain>
    </source>
</reference>
<dbReference type="AlphaFoldDB" id="A0A8H9FW43"/>
<feature type="domain" description="DSBA-like thioredoxin" evidence="1">
    <location>
        <begin position="6"/>
        <end position="175"/>
    </location>
</feature>
<dbReference type="Gene3D" id="3.40.30.10">
    <property type="entry name" value="Glutaredoxin"/>
    <property type="match status" value="1"/>
</dbReference>
<dbReference type="InterPro" id="IPR001853">
    <property type="entry name" value="DSBA-like_thioredoxin_dom"/>
</dbReference>
<sequence length="201" mass="21169">MAELVLDLWGDVRDPWSHVAKRRVEAAVSASTHPMDVVVVHHVLAGPPVTDATLEEASIAGRPDGIDVTLTSAPEADPADAHRLVALALELGGPPLQGAMLERLYAAVFTEGVDVADPLVLQRLAAEAGLDERRVAAVLASSDHAADLVSDEQAARSLGIEGTPHLVVDHRLGLGGPASVRDYLALIDRALEEHQPAGPRR</sequence>
<evidence type="ECO:0000259" key="1">
    <source>
        <dbReference type="Pfam" id="PF01323"/>
    </source>
</evidence>
<name>A0A8H9FW43_9MICO</name>
<dbReference type="GO" id="GO:0016491">
    <property type="term" value="F:oxidoreductase activity"/>
    <property type="evidence" value="ECO:0007669"/>
    <property type="project" value="InterPro"/>
</dbReference>
<dbReference type="InterPro" id="IPR036249">
    <property type="entry name" value="Thioredoxin-like_sf"/>
</dbReference>
<dbReference type="RefSeq" id="WP_052117404.1">
    <property type="nucleotide sequence ID" value="NZ_BMEA01000002.1"/>
</dbReference>
<evidence type="ECO:0000313" key="3">
    <source>
        <dbReference type="Proteomes" id="UP000628079"/>
    </source>
</evidence>
<accession>A0A8H9FW43</accession>
<dbReference type="SUPFAM" id="SSF52833">
    <property type="entry name" value="Thioredoxin-like"/>
    <property type="match status" value="1"/>
</dbReference>